<dbReference type="Proteomes" id="UP000237105">
    <property type="component" value="Unassembled WGS sequence"/>
</dbReference>
<organism evidence="2 3">
    <name type="scientific">Parasponia andersonii</name>
    <name type="common">Sponia andersonii</name>
    <dbReference type="NCBI Taxonomy" id="3476"/>
    <lineage>
        <taxon>Eukaryota</taxon>
        <taxon>Viridiplantae</taxon>
        <taxon>Streptophyta</taxon>
        <taxon>Embryophyta</taxon>
        <taxon>Tracheophyta</taxon>
        <taxon>Spermatophyta</taxon>
        <taxon>Magnoliopsida</taxon>
        <taxon>eudicotyledons</taxon>
        <taxon>Gunneridae</taxon>
        <taxon>Pentapetalae</taxon>
        <taxon>rosids</taxon>
        <taxon>fabids</taxon>
        <taxon>Rosales</taxon>
        <taxon>Cannabaceae</taxon>
        <taxon>Parasponia</taxon>
    </lineage>
</organism>
<sequence length="192" mass="20850">MYAADFIIESGSFGVDSAEVLLFALVAIDHIWLTRNLVVNGSTQPDVVACLRTVLSSYSTLAVGLITHPTHVETPIWQILPEGWIKLNFDVVVGSNEFILAAVARDHTGDIASAVTNNIVPTSPLVGECQTALLALSKAASRKYQFCIIEEGDSQIVLFNLNDESSSWKFANSVAAIKALCHQFMVVFYSCL</sequence>
<proteinExistence type="predicted"/>
<gene>
    <name evidence="2" type="ORF">PanWU01x14_054930</name>
</gene>
<comment type="caution">
    <text evidence="2">The sequence shown here is derived from an EMBL/GenBank/DDBJ whole genome shotgun (WGS) entry which is preliminary data.</text>
</comment>
<dbReference type="InterPro" id="IPR002156">
    <property type="entry name" value="RNaseH_domain"/>
</dbReference>
<dbReference type="AlphaFoldDB" id="A0A2P5DKY8"/>
<dbReference type="OrthoDB" id="679727at2759"/>
<dbReference type="InterPro" id="IPR053151">
    <property type="entry name" value="RNase_H-like"/>
</dbReference>
<dbReference type="PANTHER" id="PTHR47723:SF21">
    <property type="entry name" value="POLYNUCLEOTIDYL TRANSFERASE, RIBONUCLEASE H-LIKE SUPERFAMILY PROTEIN"/>
    <property type="match status" value="1"/>
</dbReference>
<keyword evidence="3" id="KW-1185">Reference proteome</keyword>
<dbReference type="GO" id="GO:0004523">
    <property type="term" value="F:RNA-DNA hybrid ribonuclease activity"/>
    <property type="evidence" value="ECO:0007669"/>
    <property type="project" value="InterPro"/>
</dbReference>
<evidence type="ECO:0000313" key="3">
    <source>
        <dbReference type="Proteomes" id="UP000237105"/>
    </source>
</evidence>
<name>A0A2P5DKY8_PARAD</name>
<evidence type="ECO:0000313" key="2">
    <source>
        <dbReference type="EMBL" id="PON73943.1"/>
    </source>
</evidence>
<feature type="domain" description="RNase H type-1" evidence="1">
    <location>
        <begin position="89"/>
        <end position="186"/>
    </location>
</feature>
<dbReference type="PANTHER" id="PTHR47723">
    <property type="entry name" value="OS05G0353850 PROTEIN"/>
    <property type="match status" value="1"/>
</dbReference>
<evidence type="ECO:0000259" key="1">
    <source>
        <dbReference type="Pfam" id="PF13456"/>
    </source>
</evidence>
<dbReference type="EMBL" id="JXTB01000031">
    <property type="protein sequence ID" value="PON73943.1"/>
    <property type="molecule type" value="Genomic_DNA"/>
</dbReference>
<dbReference type="GO" id="GO:0003676">
    <property type="term" value="F:nucleic acid binding"/>
    <property type="evidence" value="ECO:0007669"/>
    <property type="project" value="InterPro"/>
</dbReference>
<accession>A0A2P5DKY8</accession>
<protein>
    <recommendedName>
        <fullName evidence="1">RNase H type-1 domain-containing protein</fullName>
    </recommendedName>
</protein>
<dbReference type="Pfam" id="PF13456">
    <property type="entry name" value="RVT_3"/>
    <property type="match status" value="1"/>
</dbReference>
<reference evidence="3" key="1">
    <citation type="submission" date="2016-06" db="EMBL/GenBank/DDBJ databases">
        <title>Parallel loss of symbiosis genes in relatives of nitrogen-fixing non-legume Parasponia.</title>
        <authorList>
            <person name="Van Velzen R."/>
            <person name="Holmer R."/>
            <person name="Bu F."/>
            <person name="Rutten L."/>
            <person name="Van Zeijl A."/>
            <person name="Liu W."/>
            <person name="Santuari L."/>
            <person name="Cao Q."/>
            <person name="Sharma T."/>
            <person name="Shen D."/>
            <person name="Roswanjaya Y."/>
            <person name="Wardhani T."/>
            <person name="Kalhor M.S."/>
            <person name="Jansen J."/>
            <person name="Van den Hoogen J."/>
            <person name="Gungor B."/>
            <person name="Hartog M."/>
            <person name="Hontelez J."/>
            <person name="Verver J."/>
            <person name="Yang W.-C."/>
            <person name="Schijlen E."/>
            <person name="Repin R."/>
            <person name="Schilthuizen M."/>
            <person name="Schranz E."/>
            <person name="Heidstra R."/>
            <person name="Miyata K."/>
            <person name="Fedorova E."/>
            <person name="Kohlen W."/>
            <person name="Bisseling T."/>
            <person name="Smit S."/>
            <person name="Geurts R."/>
        </authorList>
    </citation>
    <scope>NUCLEOTIDE SEQUENCE [LARGE SCALE GENOMIC DNA]</scope>
    <source>
        <strain evidence="3">cv. WU1-14</strain>
    </source>
</reference>